<dbReference type="Pfam" id="PF00512">
    <property type="entry name" value="HisKA"/>
    <property type="match status" value="1"/>
</dbReference>
<feature type="transmembrane region" description="Helical" evidence="14">
    <location>
        <begin position="410"/>
        <end position="443"/>
    </location>
</feature>
<keyword evidence="10" id="KW-0067">ATP-binding</keyword>
<dbReference type="RefSeq" id="WP_284131472.1">
    <property type="nucleotide sequence ID" value="NZ_JASKYM010000001.1"/>
</dbReference>
<dbReference type="GO" id="GO:0004673">
    <property type="term" value="F:protein histidine kinase activity"/>
    <property type="evidence" value="ECO:0007669"/>
    <property type="project" value="UniProtKB-EC"/>
</dbReference>
<feature type="transmembrane region" description="Helical" evidence="14">
    <location>
        <begin position="254"/>
        <end position="272"/>
    </location>
</feature>
<dbReference type="PANTHER" id="PTHR45528">
    <property type="entry name" value="SENSOR HISTIDINE KINASE CPXA"/>
    <property type="match status" value="1"/>
</dbReference>
<evidence type="ECO:0000256" key="5">
    <source>
        <dbReference type="ARBA" id="ARBA00022553"/>
    </source>
</evidence>
<evidence type="ECO:0000256" key="6">
    <source>
        <dbReference type="ARBA" id="ARBA00022679"/>
    </source>
</evidence>
<dbReference type="Pfam" id="PF02518">
    <property type="entry name" value="HATPase_c"/>
    <property type="match status" value="1"/>
</dbReference>
<evidence type="ECO:0000313" key="16">
    <source>
        <dbReference type="EMBL" id="MDK2562497.1"/>
    </source>
</evidence>
<dbReference type="InterPro" id="IPR003661">
    <property type="entry name" value="HisK_dim/P_dom"/>
</dbReference>
<accession>A0ABT7E6I3</accession>
<dbReference type="InterPro" id="IPR036097">
    <property type="entry name" value="HisK_dim/P_sf"/>
</dbReference>
<keyword evidence="8" id="KW-0547">Nucleotide-binding</keyword>
<evidence type="ECO:0000256" key="10">
    <source>
        <dbReference type="ARBA" id="ARBA00022840"/>
    </source>
</evidence>
<dbReference type="PANTHER" id="PTHR45528:SF1">
    <property type="entry name" value="SENSOR HISTIDINE KINASE CPXA"/>
    <property type="match status" value="1"/>
</dbReference>
<protein>
    <recommendedName>
        <fullName evidence="3">histidine kinase</fullName>
        <ecNumber evidence="3">2.7.13.3</ecNumber>
    </recommendedName>
</protein>
<feature type="domain" description="Histidine kinase" evidence="15">
    <location>
        <begin position="514"/>
        <end position="726"/>
    </location>
</feature>
<comment type="subcellular location">
    <subcellularLocation>
        <location evidence="2">Cell membrane</location>
        <topology evidence="2">Multi-pass membrane protein</topology>
    </subcellularLocation>
</comment>
<evidence type="ECO:0000256" key="7">
    <source>
        <dbReference type="ARBA" id="ARBA00022692"/>
    </source>
</evidence>
<feature type="transmembrane region" description="Helical" evidence="14">
    <location>
        <begin position="341"/>
        <end position="362"/>
    </location>
</feature>
<dbReference type="InterPro" id="IPR036890">
    <property type="entry name" value="HATPase_C_sf"/>
</dbReference>
<name>A0ABT7E6I3_9FIRM</name>
<dbReference type="PROSITE" id="PS50109">
    <property type="entry name" value="HIS_KIN"/>
    <property type="match status" value="1"/>
</dbReference>
<reference evidence="16 17" key="1">
    <citation type="submission" date="2023-05" db="EMBL/GenBank/DDBJ databases">
        <title>Rombocin, a short stable natural nisin variant, displays selective antimicrobial activity against Listeria monocytogenes and employs dual mode of action to kill target bacterial strains.</title>
        <authorList>
            <person name="Wambui J."/>
            <person name="Stephan R."/>
            <person name="Kuipers O.P."/>
        </authorList>
    </citation>
    <scope>NUCLEOTIDE SEQUENCE [LARGE SCALE GENOMIC DNA]</scope>
    <source>
        <strain evidence="16 17">RC002</strain>
    </source>
</reference>
<evidence type="ECO:0000256" key="1">
    <source>
        <dbReference type="ARBA" id="ARBA00000085"/>
    </source>
</evidence>
<comment type="caution">
    <text evidence="16">The sequence shown here is derived from an EMBL/GenBank/DDBJ whole genome shotgun (WGS) entry which is preliminary data.</text>
</comment>
<evidence type="ECO:0000313" key="17">
    <source>
        <dbReference type="Proteomes" id="UP001301012"/>
    </source>
</evidence>
<gene>
    <name evidence="16" type="ORF">QOZ84_02970</name>
</gene>
<dbReference type="EMBL" id="JASKYM010000001">
    <property type="protein sequence ID" value="MDK2562497.1"/>
    <property type="molecule type" value="Genomic_DNA"/>
</dbReference>
<dbReference type="InterPro" id="IPR005467">
    <property type="entry name" value="His_kinase_dom"/>
</dbReference>
<feature type="transmembrane region" description="Helical" evidence="14">
    <location>
        <begin position="284"/>
        <end position="304"/>
    </location>
</feature>
<organism evidence="16 17">
    <name type="scientific">Romboutsia sedimentorum</name>
    <dbReference type="NCBI Taxonomy" id="1368474"/>
    <lineage>
        <taxon>Bacteria</taxon>
        <taxon>Bacillati</taxon>
        <taxon>Bacillota</taxon>
        <taxon>Clostridia</taxon>
        <taxon>Peptostreptococcales</taxon>
        <taxon>Peptostreptococcaceae</taxon>
        <taxon>Romboutsia</taxon>
    </lineage>
</organism>
<keyword evidence="11 14" id="KW-1133">Transmembrane helix</keyword>
<evidence type="ECO:0000256" key="2">
    <source>
        <dbReference type="ARBA" id="ARBA00004651"/>
    </source>
</evidence>
<dbReference type="Proteomes" id="UP001301012">
    <property type="component" value="Unassembled WGS sequence"/>
</dbReference>
<evidence type="ECO:0000256" key="4">
    <source>
        <dbReference type="ARBA" id="ARBA00022475"/>
    </source>
</evidence>
<evidence type="ECO:0000256" key="8">
    <source>
        <dbReference type="ARBA" id="ARBA00022741"/>
    </source>
</evidence>
<keyword evidence="13 14" id="KW-0472">Membrane</keyword>
<keyword evidence="4" id="KW-1003">Cell membrane</keyword>
<dbReference type="SUPFAM" id="SSF55874">
    <property type="entry name" value="ATPase domain of HSP90 chaperone/DNA topoisomerase II/histidine kinase"/>
    <property type="match status" value="1"/>
</dbReference>
<evidence type="ECO:0000256" key="11">
    <source>
        <dbReference type="ARBA" id="ARBA00022989"/>
    </source>
</evidence>
<dbReference type="Gene3D" id="3.30.565.10">
    <property type="entry name" value="Histidine kinase-like ATPase, C-terminal domain"/>
    <property type="match status" value="1"/>
</dbReference>
<keyword evidence="12" id="KW-0902">Two-component regulatory system</keyword>
<dbReference type="InterPro" id="IPR003594">
    <property type="entry name" value="HATPase_dom"/>
</dbReference>
<evidence type="ECO:0000256" key="12">
    <source>
        <dbReference type="ARBA" id="ARBA00023012"/>
    </source>
</evidence>
<dbReference type="Gene3D" id="1.10.287.130">
    <property type="match status" value="1"/>
</dbReference>
<keyword evidence="7 14" id="KW-0812">Transmembrane</keyword>
<evidence type="ECO:0000256" key="9">
    <source>
        <dbReference type="ARBA" id="ARBA00022777"/>
    </source>
</evidence>
<comment type="catalytic activity">
    <reaction evidence="1">
        <text>ATP + protein L-histidine = ADP + protein N-phospho-L-histidine.</text>
        <dbReference type="EC" id="2.7.13.3"/>
    </reaction>
</comment>
<feature type="transmembrane region" description="Helical" evidence="14">
    <location>
        <begin position="12"/>
        <end position="32"/>
    </location>
</feature>
<proteinExistence type="predicted"/>
<dbReference type="SUPFAM" id="SSF47384">
    <property type="entry name" value="Homodimeric domain of signal transducing histidine kinase"/>
    <property type="match status" value="1"/>
</dbReference>
<evidence type="ECO:0000256" key="13">
    <source>
        <dbReference type="ARBA" id="ARBA00023136"/>
    </source>
</evidence>
<dbReference type="SMART" id="SM00387">
    <property type="entry name" value="HATPase_c"/>
    <property type="match status" value="1"/>
</dbReference>
<keyword evidence="17" id="KW-1185">Reference proteome</keyword>
<keyword evidence="6 16" id="KW-0808">Transferase</keyword>
<sequence>MDTKLKSNNYIINIVVLAIILIASIGMCLSYPKIQKNSEKFGYNIFEEEDNFLSDINKINYSLYYKMYEQDGDKKLRPSDVILESTLPKETNEQFTDYKHELENLDDDIYTFDKYLNYNFKNLEYYAVNKKNNEVKQVTKGKIDALASKEISSETMSGLKEKYSFYMVLDYDDKGNVNIEKIYGANKEYVLNLIQSIQRENPLNRGYLQDGFDIKPITNMKFVYGVPKNISTSDRITSYMHQEEIYAYSSASRVYTNIAMIFIVLAGVLIPYKEIKELVGFRKIVNIPLEIAILLVALSITFIYQGVELLIIKSIKGELLTFAQLQFSKDIINILTYSINVIYWFVGFSVVFAGIMILKYIYKSGLKTYIKEKCLVYKTFAYILNKIQIIFKWCTNIQLNKKDNKKIITIVCINFMIITLMCSMWFFGILVATAYSVVLFVIIKKQYNKITNDYTNLLKVTNEISNGNLDVNTDDDLGTFNVLKDEIGNIQKGFKKAVDEEVKSQKMKTELISNVSHDLKTPLTSIITYVDLLKDKNLSEEKREKYLDTLDRKSQRLQELIEDLFEVSKANSGNVNLNIVDVDIVSLMKQTLLEVDDKIKTSSLNIRNNFPSDKIILKLDSQRMFRVFENLLVNITKYAMEGSRVYIDIFDKDDYVEISLKNMTADEINFDVNELVERFVRGDKSRNTEGSGLGLAIAKSFVELQGGEFDVSIDGDLFKIVIKFTK</sequence>
<dbReference type="EC" id="2.7.13.3" evidence="3"/>
<evidence type="ECO:0000256" key="3">
    <source>
        <dbReference type="ARBA" id="ARBA00012438"/>
    </source>
</evidence>
<keyword evidence="5" id="KW-0597">Phosphoprotein</keyword>
<dbReference type="CDD" id="cd00082">
    <property type="entry name" value="HisKA"/>
    <property type="match status" value="1"/>
</dbReference>
<dbReference type="SMART" id="SM00388">
    <property type="entry name" value="HisKA"/>
    <property type="match status" value="1"/>
</dbReference>
<dbReference type="InterPro" id="IPR050398">
    <property type="entry name" value="HssS/ArlS-like"/>
</dbReference>
<keyword evidence="9 16" id="KW-0418">Kinase</keyword>
<evidence type="ECO:0000256" key="14">
    <source>
        <dbReference type="SAM" id="Phobius"/>
    </source>
</evidence>
<evidence type="ECO:0000259" key="15">
    <source>
        <dbReference type="PROSITE" id="PS50109"/>
    </source>
</evidence>